<evidence type="ECO:0000313" key="1">
    <source>
        <dbReference type="EMBL" id="PFH03399.1"/>
    </source>
</evidence>
<dbReference type="Proteomes" id="UP000223596">
    <property type="component" value="Unassembled WGS sequence"/>
</dbReference>
<name>A0AB36THS5_ACETH</name>
<evidence type="ECO:0000313" key="2">
    <source>
        <dbReference type="Proteomes" id="UP000223596"/>
    </source>
</evidence>
<dbReference type="PIRSF" id="PIRSF011570">
    <property type="entry name" value="SpoVAD"/>
    <property type="match status" value="1"/>
</dbReference>
<dbReference type="EMBL" id="PDBW01000001">
    <property type="protein sequence ID" value="PFH03399.1"/>
    <property type="molecule type" value="Genomic_DNA"/>
</dbReference>
<dbReference type="Gene3D" id="3.40.47.40">
    <property type="entry name" value="Stage V sporulation protein AD"/>
    <property type="match status" value="1"/>
</dbReference>
<dbReference type="Pfam" id="PF07451">
    <property type="entry name" value="SpoVAD"/>
    <property type="match status" value="1"/>
</dbReference>
<gene>
    <name evidence="1" type="ORF">M972_112207</name>
</gene>
<dbReference type="NCBIfam" id="TIGR02845">
    <property type="entry name" value="spore_V_AD"/>
    <property type="match status" value="1"/>
</dbReference>
<accession>A0AB36THS5</accession>
<dbReference type="InterPro" id="IPR010894">
    <property type="entry name" value="SpoVAD"/>
</dbReference>
<protein>
    <submittedName>
        <fullName evidence="1">Stage V sporulation protein AD</fullName>
    </submittedName>
</protein>
<dbReference type="SUPFAM" id="SSF53901">
    <property type="entry name" value="Thiolase-like"/>
    <property type="match status" value="1"/>
</dbReference>
<reference evidence="1 2" key="1">
    <citation type="submission" date="2017-09" db="EMBL/GenBank/DDBJ databases">
        <title>Evaluation of Pacific Biosciences Sequencing Technology to Finishing C. thermocellum Genome Sequences.</title>
        <authorList>
            <person name="Brown S."/>
        </authorList>
    </citation>
    <scope>NUCLEOTIDE SEQUENCE [LARGE SCALE GENOMIC DNA]</scope>
    <source>
        <strain evidence="1 2">AD2</strain>
    </source>
</reference>
<organism evidence="1 2">
    <name type="scientific">Acetivibrio thermocellus AD2</name>
    <dbReference type="NCBI Taxonomy" id="1138384"/>
    <lineage>
        <taxon>Bacteria</taxon>
        <taxon>Bacillati</taxon>
        <taxon>Bacillota</taxon>
        <taxon>Clostridia</taxon>
        <taxon>Eubacteriales</taxon>
        <taxon>Oscillospiraceae</taxon>
        <taxon>Acetivibrio</taxon>
    </lineage>
</organism>
<comment type="caution">
    <text evidence="1">The sequence shown here is derived from an EMBL/GenBank/DDBJ whole genome shotgun (WGS) entry which is preliminary data.</text>
</comment>
<dbReference type="InterPro" id="IPR038369">
    <property type="entry name" value="SpoVAD_sf"/>
</dbReference>
<proteinExistence type="predicted"/>
<sequence length="340" mass="36478">MASKRLGKQTVMLQNPPRITSTASIVGPKEGKGPLRLFFDNIIEDEMWGEKSWEKAESKLIRETFSKVLQKGNKTSQEIDYVISGDLLNQCIAANFGLRESDVPFFGVYGACSTIAESMSIGAMLVDGGFADNVVCITSSHFCSAEKQFRFPLELGTQRPPSAQWTVTGSGGVLISNDGSGPYITHITTGKIVDMGIKDANNMGAAMAPAAVDTIVTHFKDTGFTPESYDLILTGDLGAIGREICVELTREQGFNIENIYNDCGLMIYDREKQDTHAGGSGCGCAATVFAGFVYKKLMDGTLKNVLFVATGALLSPVSTQQGESIPSIAHAISITTSPER</sequence>
<dbReference type="AlphaFoldDB" id="A0AB36THS5"/>
<dbReference type="NCBIfam" id="NF006160">
    <property type="entry name" value="PRK08304.1"/>
    <property type="match status" value="1"/>
</dbReference>
<dbReference type="InterPro" id="IPR016039">
    <property type="entry name" value="Thiolase-like"/>
</dbReference>
<dbReference type="GeneID" id="35803262"/>
<dbReference type="GO" id="GO:0016746">
    <property type="term" value="F:acyltransferase activity"/>
    <property type="evidence" value="ECO:0007669"/>
    <property type="project" value="InterPro"/>
</dbReference>
<dbReference type="RefSeq" id="WP_003517870.1">
    <property type="nucleotide sequence ID" value="NZ_CP013828.1"/>
</dbReference>